<dbReference type="SUPFAM" id="SSF48403">
    <property type="entry name" value="Ankyrin repeat"/>
    <property type="match status" value="1"/>
</dbReference>
<dbReference type="InterPro" id="IPR002110">
    <property type="entry name" value="Ankyrin_rpt"/>
</dbReference>
<dbReference type="SMART" id="SM00248">
    <property type="entry name" value="ANK"/>
    <property type="match status" value="7"/>
</dbReference>
<organism evidence="3 4">
    <name type="scientific">Acanthamoeba polyphaga mimivirus</name>
    <name type="common">APMV</name>
    <dbReference type="NCBI Taxonomy" id="212035"/>
    <lineage>
        <taxon>Viruses</taxon>
        <taxon>Varidnaviria</taxon>
        <taxon>Bamfordvirae</taxon>
        <taxon>Nucleocytoviricota</taxon>
        <taxon>Megaviricetes</taxon>
        <taxon>Imitervirales</taxon>
        <taxon>Mimiviridae</taxon>
        <taxon>Megamimivirinae</taxon>
        <taxon>Mimivirus</taxon>
        <taxon>Mimivirus bradfordmassiliense</taxon>
    </lineage>
</organism>
<dbReference type="GO" id="GO:0045087">
    <property type="term" value="P:innate immune response"/>
    <property type="evidence" value="ECO:0007669"/>
    <property type="project" value="TreeGrafter"/>
</dbReference>
<dbReference type="PANTHER" id="PTHR23206">
    <property type="entry name" value="MASK PROTEIN"/>
    <property type="match status" value="1"/>
</dbReference>
<evidence type="ECO:0000256" key="2">
    <source>
        <dbReference type="ARBA" id="ARBA00023043"/>
    </source>
</evidence>
<evidence type="ECO:0000313" key="4">
    <source>
        <dbReference type="Proteomes" id="UP000240552"/>
    </source>
</evidence>
<dbReference type="PROSITE" id="PS50297">
    <property type="entry name" value="ANK_REP_REGION"/>
    <property type="match status" value="1"/>
</dbReference>
<dbReference type="InterPro" id="IPR051631">
    <property type="entry name" value="Ankyrin-KH/SAM_domain"/>
</dbReference>
<keyword evidence="1" id="KW-0677">Repeat</keyword>
<gene>
    <name evidence="3" type="primary">L36</name>
    <name evidence="3" type="ORF">MIMI_L36</name>
</gene>
<dbReference type="InterPro" id="IPR036770">
    <property type="entry name" value="Ankyrin_rpt-contain_sf"/>
</dbReference>
<name>F8V4Z7_MIMIV</name>
<dbReference type="PANTHER" id="PTHR23206:SF7">
    <property type="entry name" value="PROTEIN KINASE DOMAIN-CONTAINING PROTEIN"/>
    <property type="match status" value="1"/>
</dbReference>
<organismHost>
    <name type="scientific">Acanthamoeba polyphaga</name>
    <name type="common">Amoeba</name>
    <dbReference type="NCBI Taxonomy" id="5757"/>
</organismHost>
<evidence type="ECO:0000313" key="3">
    <source>
        <dbReference type="EMBL" id="AEJ34351.1"/>
    </source>
</evidence>
<sequence>MLVNKKFFGLWNLIRDDIDVIDYVLKYGCSNVLQYIFWLKKQNSPLISDAKFNPNYVENLNILLIKCCCYGRLSMVKYLVAQGVNVDAQNSRALCLACKYGYINIAYFLMHEGANIYANDNHPIRLAAEYGHLSIVKLLIYHNANIRAVEDSALRMAAKRNKLEVVKYIIEKIGTNYEYSDYPLAYAAGKGHIEMIEYLLSIGEKITDYAMFMAINNGHVGTVKYLIDESQSLPCISYSELAKITRKGHLEMIKLLNNRGIKINKIVNTTIINETIEKERWEILEYFNKIGVNNNC</sequence>
<dbReference type="EMBL" id="JN036606">
    <property type="protein sequence ID" value="AEJ34351.1"/>
    <property type="molecule type" value="Genomic_DNA"/>
</dbReference>
<protein>
    <submittedName>
        <fullName evidence="3">Ankyrin-containing protein</fullName>
    </submittedName>
</protein>
<proteinExistence type="predicted"/>
<accession>F8V4Z7</accession>
<dbReference type="PROSITE" id="PS50088">
    <property type="entry name" value="ANK_REPEAT"/>
    <property type="match status" value="2"/>
</dbReference>
<dbReference type="Proteomes" id="UP000240552">
    <property type="component" value="Segment"/>
</dbReference>
<evidence type="ECO:0000256" key="1">
    <source>
        <dbReference type="ARBA" id="ARBA00022737"/>
    </source>
</evidence>
<reference evidence="3 4" key="1">
    <citation type="journal article" date="2011" name="Proc. Natl. Acad. Sci. U.S.A.">
        <title>Mimivirus shows dramatic genome reduction after intraamoebal culture.</title>
        <authorList>
            <person name="Boyer M."/>
            <person name="Azza S."/>
            <person name="Barrassi L."/>
            <person name="Klose T."/>
            <person name="Campocasso A."/>
            <person name="Pagnier I."/>
            <person name="Fournous G."/>
            <person name="Borg A."/>
            <person name="Robert C."/>
            <person name="Zhang X."/>
            <person name="Desnues C."/>
            <person name="Henrissat B."/>
            <person name="Rossmann M.G."/>
            <person name="La Scola B."/>
            <person name="Raoult D."/>
        </authorList>
    </citation>
    <scope>NUCLEOTIDE SEQUENCE [LARGE SCALE GENOMIC DNA]</scope>
    <source>
        <strain evidence="3">M4</strain>
    </source>
</reference>
<dbReference type="Gene3D" id="1.25.40.20">
    <property type="entry name" value="Ankyrin repeat-containing domain"/>
    <property type="match status" value="2"/>
</dbReference>
<keyword evidence="2" id="KW-0040">ANK repeat</keyword>
<dbReference type="Pfam" id="PF12796">
    <property type="entry name" value="Ank_2"/>
    <property type="match status" value="2"/>
</dbReference>